<accession>A0ABP4NHK0</accession>
<keyword evidence="3" id="KW-1185">Reference proteome</keyword>
<evidence type="ECO:0000313" key="3">
    <source>
        <dbReference type="Proteomes" id="UP001501470"/>
    </source>
</evidence>
<name>A0ABP4NHK0_9ACTN</name>
<dbReference type="Proteomes" id="UP001501470">
    <property type="component" value="Unassembled WGS sequence"/>
</dbReference>
<feature type="region of interest" description="Disordered" evidence="1">
    <location>
        <begin position="147"/>
        <end position="169"/>
    </location>
</feature>
<gene>
    <name evidence="2" type="ORF">GCM10009827_097160</name>
</gene>
<proteinExistence type="predicted"/>
<reference evidence="3" key="1">
    <citation type="journal article" date="2019" name="Int. J. Syst. Evol. Microbiol.">
        <title>The Global Catalogue of Microorganisms (GCM) 10K type strain sequencing project: providing services to taxonomists for standard genome sequencing and annotation.</title>
        <authorList>
            <consortium name="The Broad Institute Genomics Platform"/>
            <consortium name="The Broad Institute Genome Sequencing Center for Infectious Disease"/>
            <person name="Wu L."/>
            <person name="Ma J."/>
        </authorList>
    </citation>
    <scope>NUCLEOTIDE SEQUENCE [LARGE SCALE GENOMIC DNA]</scope>
    <source>
        <strain evidence="3">JCM 15933</strain>
    </source>
</reference>
<feature type="region of interest" description="Disordered" evidence="1">
    <location>
        <begin position="42"/>
        <end position="71"/>
    </location>
</feature>
<protein>
    <submittedName>
        <fullName evidence="2">Uncharacterized protein</fullName>
    </submittedName>
</protein>
<evidence type="ECO:0000256" key="1">
    <source>
        <dbReference type="SAM" id="MobiDB-lite"/>
    </source>
</evidence>
<feature type="region of interest" description="Disordered" evidence="1">
    <location>
        <begin position="87"/>
        <end position="119"/>
    </location>
</feature>
<organism evidence="2 3">
    <name type="scientific">Dactylosporangium maewongense</name>
    <dbReference type="NCBI Taxonomy" id="634393"/>
    <lineage>
        <taxon>Bacteria</taxon>
        <taxon>Bacillati</taxon>
        <taxon>Actinomycetota</taxon>
        <taxon>Actinomycetes</taxon>
        <taxon>Micromonosporales</taxon>
        <taxon>Micromonosporaceae</taxon>
        <taxon>Dactylosporangium</taxon>
    </lineage>
</organism>
<sequence>MSAGPAVFVGDLLRAMQRLRPDPAAAEAIAELLGLRGIAPAARPRQSATPAPAARTSVGGAEPVRQPRPPGVAESIDLARAMAPLPAPPAAAGAAEVSPRPVQAQALTARPAQPRREGDRVKATLTIGPVLGAALLRTAAVDRLEPAGPVDLPTAPWPRQVEPLDPPEQDLPPPALPDSLFPAVRARALLTAALGVGHPDGPPDIPAMVDALIRGRLVDQVRRRRLNLRLGAEVLVDASAAMTPFALDAVVLRGQIEGLLGPRVRFLRFVGCPVGGAGTGTGPRPWPAYRAPLLPTRILVVSDIGAAPADLATPVAAWRWIAFAAAIRARGCPLLTLTPYPLERIPPDLRQLLNVVPWRETTTVHTVAQIAGRR</sequence>
<comment type="caution">
    <text evidence="2">The sequence shown here is derived from an EMBL/GenBank/DDBJ whole genome shotgun (WGS) entry which is preliminary data.</text>
</comment>
<dbReference type="EMBL" id="BAAAQD010000029">
    <property type="protein sequence ID" value="GAA1560472.1"/>
    <property type="molecule type" value="Genomic_DNA"/>
</dbReference>
<evidence type="ECO:0000313" key="2">
    <source>
        <dbReference type="EMBL" id="GAA1560472.1"/>
    </source>
</evidence>